<dbReference type="AlphaFoldDB" id="A0A0G0QN54"/>
<name>A0A0G0QN54_9BACT</name>
<dbReference type="EMBL" id="LBWQ01000031">
    <property type="protein sequence ID" value="KKR11815.1"/>
    <property type="molecule type" value="Genomic_DNA"/>
</dbReference>
<dbReference type="GO" id="GO:0003677">
    <property type="term" value="F:DNA binding"/>
    <property type="evidence" value="ECO:0007669"/>
    <property type="project" value="InterPro"/>
</dbReference>
<dbReference type="GO" id="GO:0032784">
    <property type="term" value="P:regulation of DNA-templated transcription elongation"/>
    <property type="evidence" value="ECO:0007669"/>
    <property type="project" value="InterPro"/>
</dbReference>
<gene>
    <name evidence="3" type="ORF">UT40_C0031G0005</name>
</gene>
<proteinExistence type="predicted"/>
<dbReference type="InterPro" id="IPR001437">
    <property type="entry name" value="Tscrpt_elong_fac_GreA/B_C"/>
</dbReference>
<dbReference type="Proteomes" id="UP000034690">
    <property type="component" value="Unassembled WGS sequence"/>
</dbReference>
<organism evidence="3 4">
    <name type="scientific">Candidatus Woesebacteria bacterium GW2011_GWA1_39_21b</name>
    <dbReference type="NCBI Taxonomy" id="1618551"/>
    <lineage>
        <taxon>Bacteria</taxon>
        <taxon>Candidatus Woeseibacteriota</taxon>
    </lineage>
</organism>
<evidence type="ECO:0000259" key="2">
    <source>
        <dbReference type="Pfam" id="PF01272"/>
    </source>
</evidence>
<sequence length="153" mass="17114">MQRKRLTYLLDILEKEVKLAKRRAEELRVVANEVSKTARSSWSAAGERFLTQGQAQAAEEYFKRMLDLIGKIEGAVKEPTPDSVVTSCFVKLILDGREEEFYLAEEVVSIPGVKLVSKSSLLGKSLLGKKVNETFSFETVEGKKVEGKIIYLG</sequence>
<evidence type="ECO:0000256" key="1">
    <source>
        <dbReference type="SAM" id="Coils"/>
    </source>
</evidence>
<dbReference type="InterPro" id="IPR036953">
    <property type="entry name" value="GreA/GreB_C_sf"/>
</dbReference>
<keyword evidence="1" id="KW-0175">Coiled coil</keyword>
<dbReference type="Gene3D" id="3.10.50.30">
    <property type="entry name" value="Transcription elongation factor, GreA/GreB, C-terminal domain"/>
    <property type="match status" value="1"/>
</dbReference>
<feature type="coiled-coil region" evidence="1">
    <location>
        <begin position="3"/>
        <end position="30"/>
    </location>
</feature>
<reference evidence="3 4" key="1">
    <citation type="journal article" date="2015" name="Nature">
        <title>rRNA introns, odd ribosomes, and small enigmatic genomes across a large radiation of phyla.</title>
        <authorList>
            <person name="Brown C.T."/>
            <person name="Hug L.A."/>
            <person name="Thomas B.C."/>
            <person name="Sharon I."/>
            <person name="Castelle C.J."/>
            <person name="Singh A."/>
            <person name="Wilkins M.J."/>
            <person name="Williams K.H."/>
            <person name="Banfield J.F."/>
        </authorList>
    </citation>
    <scope>NUCLEOTIDE SEQUENCE [LARGE SCALE GENOMIC DNA]</scope>
</reference>
<comment type="caution">
    <text evidence="3">The sequence shown here is derived from an EMBL/GenBank/DDBJ whole genome shotgun (WGS) entry which is preliminary data.</text>
</comment>
<feature type="domain" description="Transcription elongation factor GreA/GreB C-terminal" evidence="2">
    <location>
        <begin position="82"/>
        <end position="150"/>
    </location>
</feature>
<evidence type="ECO:0000313" key="4">
    <source>
        <dbReference type="Proteomes" id="UP000034690"/>
    </source>
</evidence>
<accession>A0A0G0QN54</accession>
<evidence type="ECO:0000313" key="3">
    <source>
        <dbReference type="EMBL" id="KKR11815.1"/>
    </source>
</evidence>
<protein>
    <recommendedName>
        <fullName evidence="2">Transcription elongation factor GreA/GreB C-terminal domain-containing protein</fullName>
    </recommendedName>
</protein>
<dbReference type="Pfam" id="PF01272">
    <property type="entry name" value="GreA_GreB"/>
    <property type="match status" value="1"/>
</dbReference>